<reference evidence="10" key="1">
    <citation type="submission" date="2022-04" db="EMBL/GenBank/DDBJ databases">
        <title>Carnegiea gigantea Genome sequencing and assembly v2.</title>
        <authorList>
            <person name="Copetti D."/>
            <person name="Sanderson M.J."/>
            <person name="Burquez A."/>
            <person name="Wojciechowski M.F."/>
        </authorList>
    </citation>
    <scope>NUCLEOTIDE SEQUENCE</scope>
    <source>
        <strain evidence="10">SGP5-SGP5p</strain>
        <tissue evidence="10">Aerial part</tissue>
    </source>
</reference>
<organism evidence="10 11">
    <name type="scientific">Carnegiea gigantea</name>
    <dbReference type="NCBI Taxonomy" id="171969"/>
    <lineage>
        <taxon>Eukaryota</taxon>
        <taxon>Viridiplantae</taxon>
        <taxon>Streptophyta</taxon>
        <taxon>Embryophyta</taxon>
        <taxon>Tracheophyta</taxon>
        <taxon>Spermatophyta</taxon>
        <taxon>Magnoliopsida</taxon>
        <taxon>eudicotyledons</taxon>
        <taxon>Gunneridae</taxon>
        <taxon>Pentapetalae</taxon>
        <taxon>Caryophyllales</taxon>
        <taxon>Cactineae</taxon>
        <taxon>Cactaceae</taxon>
        <taxon>Cactoideae</taxon>
        <taxon>Echinocereeae</taxon>
        <taxon>Carnegiea</taxon>
    </lineage>
</organism>
<feature type="domain" description="Protein kinase" evidence="9">
    <location>
        <begin position="35"/>
        <end position="240"/>
    </location>
</feature>
<gene>
    <name evidence="10" type="ORF">Cgig2_004274</name>
</gene>
<sequence length="240" mass="27297">MAVCLECISLAIHELAFFAPKRKHQSYGSCLLTSIGDMSELCNGKVACTLICPSYNMRYKIYPFCGDVVAPSSDHLHFLGILEDGQHVDVKRLSMNLKQGIIEFKGDVLLVGKLQHRDVVKLLGFYLARKEEILICEFLLNLNAIQRAYLDWMARFKIISEITKGLLYLHEDYRLKIVHQDLKSSNVLPNDCMNPKIVDFGMIHLLMLAKLSYPTGHIWLQNILLMGTSQQNHMSIALES</sequence>
<dbReference type="PROSITE" id="PS50011">
    <property type="entry name" value="PROTEIN_KINASE_DOM"/>
    <property type="match status" value="1"/>
</dbReference>
<keyword evidence="4" id="KW-0547">Nucleotide-binding</keyword>
<dbReference type="InterPro" id="IPR011009">
    <property type="entry name" value="Kinase-like_dom_sf"/>
</dbReference>
<dbReference type="GO" id="GO:0004674">
    <property type="term" value="F:protein serine/threonine kinase activity"/>
    <property type="evidence" value="ECO:0007669"/>
    <property type="project" value="UniProtKB-KW"/>
</dbReference>
<comment type="caution">
    <text evidence="10">The sequence shown here is derived from an EMBL/GenBank/DDBJ whole genome shotgun (WGS) entry which is preliminary data.</text>
</comment>
<evidence type="ECO:0000256" key="4">
    <source>
        <dbReference type="ARBA" id="ARBA00022741"/>
    </source>
</evidence>
<keyword evidence="3" id="KW-0808">Transferase</keyword>
<dbReference type="GO" id="GO:0005524">
    <property type="term" value="F:ATP binding"/>
    <property type="evidence" value="ECO:0007669"/>
    <property type="project" value="UniProtKB-KW"/>
</dbReference>
<evidence type="ECO:0000313" key="10">
    <source>
        <dbReference type="EMBL" id="KAJ8443069.1"/>
    </source>
</evidence>
<dbReference type="SUPFAM" id="SSF56112">
    <property type="entry name" value="Protein kinase-like (PK-like)"/>
    <property type="match status" value="1"/>
</dbReference>
<evidence type="ECO:0000256" key="5">
    <source>
        <dbReference type="ARBA" id="ARBA00022777"/>
    </source>
</evidence>
<evidence type="ECO:0000256" key="3">
    <source>
        <dbReference type="ARBA" id="ARBA00022679"/>
    </source>
</evidence>
<dbReference type="FunFam" id="1.10.510.10:FF:001023">
    <property type="entry name" value="Os07g0541700 protein"/>
    <property type="match status" value="1"/>
</dbReference>
<dbReference type="EMBL" id="JAKOGI010000127">
    <property type="protein sequence ID" value="KAJ8443069.1"/>
    <property type="molecule type" value="Genomic_DNA"/>
</dbReference>
<evidence type="ECO:0000256" key="8">
    <source>
        <dbReference type="ARBA" id="ARBA00048679"/>
    </source>
</evidence>
<dbReference type="EC" id="2.7.11.1" evidence="1"/>
<evidence type="ECO:0000256" key="2">
    <source>
        <dbReference type="ARBA" id="ARBA00022527"/>
    </source>
</evidence>
<name>A0A9Q1QIH7_9CARY</name>
<comment type="catalytic activity">
    <reaction evidence="7">
        <text>L-threonyl-[protein] + ATP = O-phospho-L-threonyl-[protein] + ADP + H(+)</text>
        <dbReference type="Rhea" id="RHEA:46608"/>
        <dbReference type="Rhea" id="RHEA-COMP:11060"/>
        <dbReference type="Rhea" id="RHEA-COMP:11605"/>
        <dbReference type="ChEBI" id="CHEBI:15378"/>
        <dbReference type="ChEBI" id="CHEBI:30013"/>
        <dbReference type="ChEBI" id="CHEBI:30616"/>
        <dbReference type="ChEBI" id="CHEBI:61977"/>
        <dbReference type="ChEBI" id="CHEBI:456216"/>
        <dbReference type="EC" id="2.7.11.1"/>
    </reaction>
</comment>
<accession>A0A9Q1QIH7</accession>
<dbReference type="Proteomes" id="UP001153076">
    <property type="component" value="Unassembled WGS sequence"/>
</dbReference>
<dbReference type="OrthoDB" id="4062651at2759"/>
<evidence type="ECO:0000256" key="7">
    <source>
        <dbReference type="ARBA" id="ARBA00047899"/>
    </source>
</evidence>
<dbReference type="PANTHER" id="PTHR27002:SF181">
    <property type="entry name" value="RECEPTOR-LIKE SERINE_THREONINE-PROTEIN KINASE"/>
    <property type="match status" value="1"/>
</dbReference>
<protein>
    <recommendedName>
        <fullName evidence="1">non-specific serine/threonine protein kinase</fullName>
        <ecNumber evidence="1">2.7.11.1</ecNumber>
    </recommendedName>
</protein>
<keyword evidence="5" id="KW-0418">Kinase</keyword>
<dbReference type="AlphaFoldDB" id="A0A9Q1QIH7"/>
<dbReference type="Gene3D" id="3.30.200.20">
    <property type="entry name" value="Phosphorylase Kinase, domain 1"/>
    <property type="match status" value="1"/>
</dbReference>
<comment type="catalytic activity">
    <reaction evidence="8">
        <text>L-seryl-[protein] + ATP = O-phospho-L-seryl-[protein] + ADP + H(+)</text>
        <dbReference type="Rhea" id="RHEA:17989"/>
        <dbReference type="Rhea" id="RHEA-COMP:9863"/>
        <dbReference type="Rhea" id="RHEA-COMP:11604"/>
        <dbReference type="ChEBI" id="CHEBI:15378"/>
        <dbReference type="ChEBI" id="CHEBI:29999"/>
        <dbReference type="ChEBI" id="CHEBI:30616"/>
        <dbReference type="ChEBI" id="CHEBI:83421"/>
        <dbReference type="ChEBI" id="CHEBI:456216"/>
        <dbReference type="EC" id="2.7.11.1"/>
    </reaction>
</comment>
<keyword evidence="11" id="KW-1185">Reference proteome</keyword>
<dbReference type="Pfam" id="PF00069">
    <property type="entry name" value="Pkinase"/>
    <property type="match status" value="1"/>
</dbReference>
<proteinExistence type="predicted"/>
<keyword evidence="6" id="KW-0067">ATP-binding</keyword>
<dbReference type="PANTHER" id="PTHR27002">
    <property type="entry name" value="RECEPTOR-LIKE SERINE/THREONINE-PROTEIN KINASE SD1-8"/>
    <property type="match status" value="1"/>
</dbReference>
<dbReference type="Gene3D" id="1.10.510.10">
    <property type="entry name" value="Transferase(Phosphotransferase) domain 1"/>
    <property type="match status" value="1"/>
</dbReference>
<evidence type="ECO:0000256" key="1">
    <source>
        <dbReference type="ARBA" id="ARBA00012513"/>
    </source>
</evidence>
<dbReference type="InterPro" id="IPR000719">
    <property type="entry name" value="Prot_kinase_dom"/>
</dbReference>
<evidence type="ECO:0000256" key="6">
    <source>
        <dbReference type="ARBA" id="ARBA00022840"/>
    </source>
</evidence>
<dbReference type="GO" id="GO:0005886">
    <property type="term" value="C:plasma membrane"/>
    <property type="evidence" value="ECO:0007669"/>
    <property type="project" value="TreeGrafter"/>
</dbReference>
<evidence type="ECO:0000259" key="9">
    <source>
        <dbReference type="PROSITE" id="PS50011"/>
    </source>
</evidence>
<keyword evidence="2" id="KW-0723">Serine/threonine-protein kinase</keyword>
<evidence type="ECO:0000313" key="11">
    <source>
        <dbReference type="Proteomes" id="UP001153076"/>
    </source>
</evidence>